<protein>
    <submittedName>
        <fullName evidence="1">Uncharacterized protein</fullName>
    </submittedName>
</protein>
<dbReference type="EMBL" id="BARS01053922">
    <property type="protein sequence ID" value="GAG43907.1"/>
    <property type="molecule type" value="Genomic_DNA"/>
</dbReference>
<dbReference type="AlphaFoldDB" id="X0Y9C3"/>
<reference evidence="1" key="1">
    <citation type="journal article" date="2014" name="Front. Microbiol.">
        <title>High frequency of phylogenetically diverse reductive dehalogenase-homologous genes in deep subseafloor sedimentary metagenomes.</title>
        <authorList>
            <person name="Kawai M."/>
            <person name="Futagami T."/>
            <person name="Toyoda A."/>
            <person name="Takaki Y."/>
            <person name="Nishi S."/>
            <person name="Hori S."/>
            <person name="Arai W."/>
            <person name="Tsubouchi T."/>
            <person name="Morono Y."/>
            <person name="Uchiyama I."/>
            <person name="Ito T."/>
            <person name="Fujiyama A."/>
            <person name="Inagaki F."/>
            <person name="Takami H."/>
        </authorList>
    </citation>
    <scope>NUCLEOTIDE SEQUENCE</scope>
    <source>
        <strain evidence="1">Expedition CK06-06</strain>
    </source>
</reference>
<gene>
    <name evidence="1" type="ORF">S01H1_79920</name>
</gene>
<organism evidence="1">
    <name type="scientific">marine sediment metagenome</name>
    <dbReference type="NCBI Taxonomy" id="412755"/>
    <lineage>
        <taxon>unclassified sequences</taxon>
        <taxon>metagenomes</taxon>
        <taxon>ecological metagenomes</taxon>
    </lineage>
</organism>
<comment type="caution">
    <text evidence="1">The sequence shown here is derived from an EMBL/GenBank/DDBJ whole genome shotgun (WGS) entry which is preliminary data.</text>
</comment>
<evidence type="ECO:0000313" key="1">
    <source>
        <dbReference type="EMBL" id="GAG43907.1"/>
    </source>
</evidence>
<proteinExistence type="predicted"/>
<accession>X0Y9C3</accession>
<sequence>MSLMMWLRRGKKCRSANHYDTEADANKAARRYEKRDAWMFRSYECDECGEWHIAKARKDGIPIILIEYL</sequence>
<name>X0Y9C3_9ZZZZ</name>